<reference evidence="1" key="1">
    <citation type="submission" date="2018-05" db="EMBL/GenBank/DDBJ databases">
        <authorList>
            <person name="Lanie J.A."/>
            <person name="Ng W.-L."/>
            <person name="Kazmierczak K.M."/>
            <person name="Andrzejewski T.M."/>
            <person name="Davidsen T.M."/>
            <person name="Wayne K.J."/>
            <person name="Tettelin H."/>
            <person name="Glass J.I."/>
            <person name="Rusch D."/>
            <person name="Podicherti R."/>
            <person name="Tsui H.-C.T."/>
            <person name="Winkler M.E."/>
        </authorList>
    </citation>
    <scope>NUCLEOTIDE SEQUENCE</scope>
</reference>
<dbReference type="AlphaFoldDB" id="A0A383BGG3"/>
<dbReference type="EMBL" id="UINC01200198">
    <property type="protein sequence ID" value="SVE18974.1"/>
    <property type="molecule type" value="Genomic_DNA"/>
</dbReference>
<accession>A0A383BGG3</accession>
<protein>
    <submittedName>
        <fullName evidence="1">Uncharacterized protein</fullName>
    </submittedName>
</protein>
<sequence length="170" mass="19019">MKFFKFTIFLYIITFIWFGSAIYANDSNYNYESNANGIFKIQSMMLIDEMPAQFNGMVNISGDVDYNGKKLKSASSCIFSVIIKDGIGVYRGTCREYFDEENVLYTSMVSKYNFPANSAESEITVLGGEGMFEDASGKGVNSWNSAGITDPNYSDIGYLKVNTELKNDIN</sequence>
<evidence type="ECO:0000313" key="1">
    <source>
        <dbReference type="EMBL" id="SVE18974.1"/>
    </source>
</evidence>
<organism evidence="1">
    <name type="scientific">marine metagenome</name>
    <dbReference type="NCBI Taxonomy" id="408172"/>
    <lineage>
        <taxon>unclassified sequences</taxon>
        <taxon>metagenomes</taxon>
        <taxon>ecological metagenomes</taxon>
    </lineage>
</organism>
<proteinExistence type="predicted"/>
<name>A0A383BGG3_9ZZZZ</name>
<gene>
    <name evidence="1" type="ORF">METZ01_LOCUS471828</name>
</gene>